<evidence type="ECO:0000313" key="3">
    <source>
        <dbReference type="Proteomes" id="UP000574390"/>
    </source>
</evidence>
<organism evidence="2 3">
    <name type="scientific">Perkinsus olseni</name>
    <name type="common">Perkinsus atlanticus</name>
    <dbReference type="NCBI Taxonomy" id="32597"/>
    <lineage>
        <taxon>Eukaryota</taxon>
        <taxon>Sar</taxon>
        <taxon>Alveolata</taxon>
        <taxon>Perkinsozoa</taxon>
        <taxon>Perkinsea</taxon>
        <taxon>Perkinsida</taxon>
        <taxon>Perkinsidae</taxon>
        <taxon>Perkinsus</taxon>
    </lineage>
</organism>
<feature type="coiled-coil region" evidence="1">
    <location>
        <begin position="81"/>
        <end position="108"/>
    </location>
</feature>
<feature type="non-terminal residue" evidence="2">
    <location>
        <position position="1"/>
    </location>
</feature>
<keyword evidence="1" id="KW-0175">Coiled coil</keyword>
<protein>
    <submittedName>
        <fullName evidence="2">Uncharacterized protein</fullName>
    </submittedName>
</protein>
<name>A0A7J6TWS6_PEROL</name>
<dbReference type="AlphaFoldDB" id="A0A7J6TWS6"/>
<accession>A0A7J6TWS6</accession>
<sequence>EYTALEEALSRTETAMRKHNERMRALEDERLQLGDRVVRALTGHRSSAAPRGVQELHEAVTAGIDRTRSSKSLSSIDRDVLINLEKLMNRLEEEKVLLERRSRDVEAQWKAGAVSDQGSESSAIGCGNMSLFAGDSSTAASVCGDAEAMERSFRIEKECEELRTTTSYLKQRLKLLEGSESSKEHTTEDEAQLVGFLRRLRADGFEYSRMLLLLFWKIVGSAIRARKEAGLATAEAAAARDRLQEVEAAKTHAREIDSLKKRHRRELRKISEEMMTNNSEAELRKEIAEMAVRGRDAEIARLRNDMARQWKRCWATDTERFESLW</sequence>
<evidence type="ECO:0000256" key="1">
    <source>
        <dbReference type="SAM" id="Coils"/>
    </source>
</evidence>
<comment type="caution">
    <text evidence="2">The sequence shown here is derived from an EMBL/GenBank/DDBJ whole genome shotgun (WGS) entry which is preliminary data.</text>
</comment>
<reference evidence="2 3" key="1">
    <citation type="submission" date="2020-04" db="EMBL/GenBank/DDBJ databases">
        <title>Perkinsus olseni comparative genomics.</title>
        <authorList>
            <person name="Bogema D.R."/>
        </authorList>
    </citation>
    <scope>NUCLEOTIDE SEQUENCE [LARGE SCALE GENOMIC DNA]</scope>
    <source>
        <strain evidence="2">ATCC PRA-205</strain>
    </source>
</reference>
<feature type="coiled-coil region" evidence="1">
    <location>
        <begin position="2"/>
        <end position="36"/>
    </location>
</feature>
<dbReference type="EMBL" id="JABANM010004007">
    <property type="protein sequence ID" value="KAF4749899.1"/>
    <property type="molecule type" value="Genomic_DNA"/>
</dbReference>
<evidence type="ECO:0000313" key="2">
    <source>
        <dbReference type="EMBL" id="KAF4749899.1"/>
    </source>
</evidence>
<proteinExistence type="predicted"/>
<dbReference type="Proteomes" id="UP000574390">
    <property type="component" value="Unassembled WGS sequence"/>
</dbReference>
<feature type="non-terminal residue" evidence="2">
    <location>
        <position position="325"/>
    </location>
</feature>
<gene>
    <name evidence="2" type="ORF">FOZ62_006737</name>
</gene>